<name>A0ABR8KE35_9NOSO</name>
<dbReference type="Pfam" id="PF07224">
    <property type="entry name" value="Chlorophyllase"/>
    <property type="match status" value="1"/>
</dbReference>
<organism evidence="1 2">
    <name type="scientific">Nostoc paludosum FACHB-159</name>
    <dbReference type="NCBI Taxonomy" id="2692908"/>
    <lineage>
        <taxon>Bacteria</taxon>
        <taxon>Bacillati</taxon>
        <taxon>Cyanobacteriota</taxon>
        <taxon>Cyanophyceae</taxon>
        <taxon>Nostocales</taxon>
        <taxon>Nostocaceae</taxon>
        <taxon>Nostoc</taxon>
    </lineage>
</organism>
<gene>
    <name evidence="1" type="ORF">H6H03_24410</name>
</gene>
<sequence>MVSDGEISTGATTFNPGPLFRLVNNYKTTIPTNGDSADIYYPAIPSSNINHIKTPIALFLPGSRVDISQYSQFAHIVASYGFTVIVPEHIRSLPDFGFTGLIPETSQISHVIDFMLAENSNPNSPIAGNLDLDKLVLLGHSFGGAVGLTAIDNSCIYPVCEGEFQRPQQLKAAAFFATNTFVGIGKFIPIRNQGIPIALILGSQDGSSVTPQTTQTSYDLIQEPPKALITIEGANHYGITNINNPPGARPDPNIPTLAQEKSIETIARWSALFLRAYTLGDRGALDYINNTSDRLDENLRVLIQDDRGHGDTKT</sequence>
<evidence type="ECO:0000313" key="1">
    <source>
        <dbReference type="EMBL" id="MBD2736989.1"/>
    </source>
</evidence>
<dbReference type="PANTHER" id="PTHR33428:SF14">
    <property type="entry name" value="CARBOXYLESTERASE TYPE B DOMAIN-CONTAINING PROTEIN"/>
    <property type="match status" value="1"/>
</dbReference>
<evidence type="ECO:0000313" key="2">
    <source>
        <dbReference type="Proteomes" id="UP000637383"/>
    </source>
</evidence>
<dbReference type="InterPro" id="IPR029058">
    <property type="entry name" value="AB_hydrolase_fold"/>
</dbReference>
<dbReference type="RefSeq" id="WP_190957590.1">
    <property type="nucleotide sequence ID" value="NZ_JACJTU010000026.1"/>
</dbReference>
<comment type="caution">
    <text evidence="1">The sequence shown here is derived from an EMBL/GenBank/DDBJ whole genome shotgun (WGS) entry which is preliminary data.</text>
</comment>
<dbReference type="Gene3D" id="3.40.50.1820">
    <property type="entry name" value="alpha/beta hydrolase"/>
    <property type="match status" value="1"/>
</dbReference>
<dbReference type="Proteomes" id="UP000637383">
    <property type="component" value="Unassembled WGS sequence"/>
</dbReference>
<dbReference type="PANTHER" id="PTHR33428">
    <property type="entry name" value="CHLOROPHYLLASE-2, CHLOROPLASTIC"/>
    <property type="match status" value="1"/>
</dbReference>
<proteinExistence type="predicted"/>
<keyword evidence="2" id="KW-1185">Reference proteome</keyword>
<reference evidence="1 2" key="1">
    <citation type="journal article" date="2020" name="ISME J.">
        <title>Comparative genomics reveals insights into cyanobacterial evolution and habitat adaptation.</title>
        <authorList>
            <person name="Chen M.Y."/>
            <person name="Teng W.K."/>
            <person name="Zhao L."/>
            <person name="Hu C.X."/>
            <person name="Zhou Y.K."/>
            <person name="Han B.P."/>
            <person name="Song L.R."/>
            <person name="Shu W.S."/>
        </authorList>
    </citation>
    <scope>NUCLEOTIDE SEQUENCE [LARGE SCALE GENOMIC DNA]</scope>
    <source>
        <strain evidence="1 2">FACHB-159</strain>
    </source>
</reference>
<dbReference type="EMBL" id="JACJTU010000026">
    <property type="protein sequence ID" value="MBD2736989.1"/>
    <property type="molecule type" value="Genomic_DNA"/>
</dbReference>
<dbReference type="GO" id="GO:0016787">
    <property type="term" value="F:hydrolase activity"/>
    <property type="evidence" value="ECO:0007669"/>
    <property type="project" value="UniProtKB-KW"/>
</dbReference>
<accession>A0ABR8KE35</accession>
<dbReference type="SUPFAM" id="SSF53474">
    <property type="entry name" value="alpha/beta-Hydrolases"/>
    <property type="match status" value="1"/>
</dbReference>
<dbReference type="InterPro" id="IPR017395">
    <property type="entry name" value="Chlorophyllase-like"/>
</dbReference>
<keyword evidence="1" id="KW-0378">Hydrolase</keyword>
<protein>
    <submittedName>
        <fullName evidence="1">Alpha/beta hydrolase</fullName>
    </submittedName>
</protein>